<comment type="subunit">
    <text evidence="11">The system is composed of three essential subunits: KdpA, KdpB and KdpC.</text>
</comment>
<keyword evidence="2 11" id="KW-1003">Cell membrane</keyword>
<keyword evidence="3 11" id="KW-0633">Potassium transport</keyword>
<comment type="subcellular location">
    <subcellularLocation>
        <location evidence="11">Cell membrane</location>
        <topology evidence="11">Single-pass membrane protein</topology>
    </subcellularLocation>
</comment>
<evidence type="ECO:0000256" key="2">
    <source>
        <dbReference type="ARBA" id="ARBA00022475"/>
    </source>
</evidence>
<gene>
    <name evidence="11 13" type="primary">kdpC</name>
    <name evidence="13" type="ORF">nbrc107697_32070</name>
</gene>
<dbReference type="HAMAP" id="MF_00276">
    <property type="entry name" value="KdpC"/>
    <property type="match status" value="1"/>
</dbReference>
<comment type="function">
    <text evidence="11">Part of the high-affinity ATP-driven potassium transport (or Kdp) system, which catalyzes the hydrolysis of ATP coupled with the electrogenic transport of potassium into the cytoplasm. This subunit acts as a catalytic chaperone that increases the ATP-binding affinity of the ATP-hydrolyzing subunit KdpB by the formation of a transient KdpB/KdpC/ATP ternary complex.</text>
</comment>
<accession>A0A7I9V134</accession>
<dbReference type="GO" id="GO:0005524">
    <property type="term" value="F:ATP binding"/>
    <property type="evidence" value="ECO:0007669"/>
    <property type="project" value="UniProtKB-UniRule"/>
</dbReference>
<keyword evidence="5 11" id="KW-0547">Nucleotide-binding</keyword>
<dbReference type="Proteomes" id="UP000444980">
    <property type="component" value="Unassembled WGS sequence"/>
</dbReference>
<evidence type="ECO:0000256" key="10">
    <source>
        <dbReference type="ARBA" id="ARBA00023136"/>
    </source>
</evidence>
<evidence type="ECO:0000256" key="6">
    <source>
        <dbReference type="ARBA" id="ARBA00022840"/>
    </source>
</evidence>
<dbReference type="Pfam" id="PF02669">
    <property type="entry name" value="KdpC"/>
    <property type="match status" value="1"/>
</dbReference>
<sequence>MKKLLAGMLRQLVVGAVVLAAATVLLGLVYPTVTWGISRLGASKADGSVLTDARGCPSGSELVGVDLKVPPGAPDPYLHSRVAGTGDDPLASGDPGASASSNLGPNNPELHRLIAARRAHIAAREGVPPAQVPDDAVTGSASGLDPHISPEYAAIQVPRIARATGSSQARVRGVIARHTQGRQWGFLGEPRVNVLRVNLALGHTVGTCRHAGDQPRR</sequence>
<comment type="similarity">
    <text evidence="11">Belongs to the KdpC family.</text>
</comment>
<keyword evidence="8 11" id="KW-1133">Transmembrane helix</keyword>
<keyword evidence="14" id="KW-1185">Reference proteome</keyword>
<evidence type="ECO:0000256" key="3">
    <source>
        <dbReference type="ARBA" id="ARBA00022538"/>
    </source>
</evidence>
<keyword evidence="4 11" id="KW-0812">Transmembrane</keyword>
<dbReference type="AlphaFoldDB" id="A0A7I9V134"/>
<evidence type="ECO:0000256" key="12">
    <source>
        <dbReference type="SAM" id="MobiDB-lite"/>
    </source>
</evidence>
<dbReference type="GO" id="GO:0005886">
    <property type="term" value="C:plasma membrane"/>
    <property type="evidence" value="ECO:0007669"/>
    <property type="project" value="UniProtKB-SubCell"/>
</dbReference>
<evidence type="ECO:0000256" key="11">
    <source>
        <dbReference type="HAMAP-Rule" id="MF_00276"/>
    </source>
</evidence>
<evidence type="ECO:0000256" key="9">
    <source>
        <dbReference type="ARBA" id="ARBA00023065"/>
    </source>
</evidence>
<evidence type="ECO:0000256" key="4">
    <source>
        <dbReference type="ARBA" id="ARBA00022692"/>
    </source>
</evidence>
<comment type="caution">
    <text evidence="13">The sequence shown here is derived from an EMBL/GenBank/DDBJ whole genome shotgun (WGS) entry which is preliminary data.</text>
</comment>
<dbReference type="PANTHER" id="PTHR30042:SF2">
    <property type="entry name" value="POTASSIUM-TRANSPORTING ATPASE KDPC SUBUNIT"/>
    <property type="match status" value="1"/>
</dbReference>
<dbReference type="InterPro" id="IPR003820">
    <property type="entry name" value="KdpC"/>
</dbReference>
<organism evidence="13 14">
    <name type="scientific">Gordonia crocea</name>
    <dbReference type="NCBI Taxonomy" id="589162"/>
    <lineage>
        <taxon>Bacteria</taxon>
        <taxon>Bacillati</taxon>
        <taxon>Actinomycetota</taxon>
        <taxon>Actinomycetes</taxon>
        <taxon>Mycobacteriales</taxon>
        <taxon>Gordoniaceae</taxon>
        <taxon>Gordonia</taxon>
    </lineage>
</organism>
<proteinExistence type="inferred from homology"/>
<dbReference type="PANTHER" id="PTHR30042">
    <property type="entry name" value="POTASSIUM-TRANSPORTING ATPASE C CHAIN"/>
    <property type="match status" value="1"/>
</dbReference>
<protein>
    <recommendedName>
        <fullName evidence="11">Potassium-transporting ATPase KdpC subunit</fullName>
    </recommendedName>
    <alternativeName>
        <fullName evidence="11">ATP phosphohydrolase [potassium-transporting] C chain</fullName>
    </alternativeName>
    <alternativeName>
        <fullName evidence="11">Potassium-binding and translocating subunit C</fullName>
    </alternativeName>
    <alternativeName>
        <fullName evidence="11">Potassium-translocating ATPase C chain</fullName>
    </alternativeName>
</protein>
<keyword evidence="1 11" id="KW-0813">Transport</keyword>
<evidence type="ECO:0000256" key="1">
    <source>
        <dbReference type="ARBA" id="ARBA00022448"/>
    </source>
</evidence>
<dbReference type="EMBL" id="BJOU01000017">
    <property type="protein sequence ID" value="GED99168.1"/>
    <property type="molecule type" value="Genomic_DNA"/>
</dbReference>
<name>A0A7I9V134_9ACTN</name>
<keyword evidence="9 11" id="KW-0406">Ion transport</keyword>
<reference evidence="14" key="1">
    <citation type="submission" date="2019-06" db="EMBL/GenBank/DDBJ databases">
        <title>Gordonia isolated from sludge of a wastewater treatment plant.</title>
        <authorList>
            <person name="Tamura T."/>
            <person name="Aoyama K."/>
            <person name="Kang Y."/>
            <person name="Saito S."/>
            <person name="Akiyama N."/>
            <person name="Yazawa K."/>
            <person name="Gonoi T."/>
            <person name="Mikami Y."/>
        </authorList>
    </citation>
    <scope>NUCLEOTIDE SEQUENCE [LARGE SCALE GENOMIC DNA]</scope>
    <source>
        <strain evidence="14">NBRC 107697</strain>
    </source>
</reference>
<evidence type="ECO:0000313" key="13">
    <source>
        <dbReference type="EMBL" id="GED99168.1"/>
    </source>
</evidence>
<keyword evidence="7 11" id="KW-0630">Potassium</keyword>
<evidence type="ECO:0000256" key="8">
    <source>
        <dbReference type="ARBA" id="ARBA00022989"/>
    </source>
</evidence>
<evidence type="ECO:0000313" key="14">
    <source>
        <dbReference type="Proteomes" id="UP000444980"/>
    </source>
</evidence>
<keyword evidence="6 11" id="KW-0067">ATP-binding</keyword>
<feature type="region of interest" description="Disordered" evidence="12">
    <location>
        <begin position="74"/>
        <end position="107"/>
    </location>
</feature>
<keyword evidence="10 11" id="KW-0472">Membrane</keyword>
<evidence type="ECO:0000256" key="7">
    <source>
        <dbReference type="ARBA" id="ARBA00022958"/>
    </source>
</evidence>
<evidence type="ECO:0000256" key="5">
    <source>
        <dbReference type="ARBA" id="ARBA00022741"/>
    </source>
</evidence>
<dbReference type="PIRSF" id="PIRSF001296">
    <property type="entry name" value="K_ATPase_KdpC"/>
    <property type="match status" value="1"/>
</dbReference>
<dbReference type="GO" id="GO:0008556">
    <property type="term" value="F:P-type potassium transmembrane transporter activity"/>
    <property type="evidence" value="ECO:0007669"/>
    <property type="project" value="InterPro"/>
</dbReference>